<keyword evidence="2" id="KW-1185">Reference proteome</keyword>
<proteinExistence type="predicted"/>
<dbReference type="EMBL" id="BBMS01000033">
    <property type="protein sequence ID" value="GAL27769.1"/>
    <property type="molecule type" value="Genomic_DNA"/>
</dbReference>
<protein>
    <submittedName>
        <fullName evidence="1">DNA primase</fullName>
    </submittedName>
</protein>
<gene>
    <name evidence="1" type="ORF">JCM19239_1490</name>
</gene>
<accession>A0ABQ0JG87</accession>
<sequence>MQYIQEDGTKRFARDSRKEGCFHVVGGDIHTLQSVPAILLQEGYATAATISEAAGFATVATF</sequence>
<evidence type="ECO:0000313" key="1">
    <source>
        <dbReference type="EMBL" id="GAL27769.1"/>
    </source>
</evidence>
<reference evidence="2" key="1">
    <citation type="submission" date="2014-09" db="EMBL/GenBank/DDBJ databases">
        <title>Vibrio variabilis JCM 19239. (C206) whole genome shotgun sequence.</title>
        <authorList>
            <person name="Sawabe T."/>
            <person name="Meirelles P."/>
            <person name="Nakanishi M."/>
            <person name="Sayaka M."/>
            <person name="Hattori M."/>
            <person name="Ohkuma M."/>
        </authorList>
    </citation>
    <scope>NUCLEOTIDE SEQUENCE [LARGE SCALE GENOMIC DNA]</scope>
    <source>
        <strain evidence="2">JCM 19239</strain>
    </source>
</reference>
<reference evidence="2" key="2">
    <citation type="submission" date="2014-09" db="EMBL/GenBank/DDBJ databases">
        <authorList>
            <consortium name="NBRP consortium"/>
            <person name="Sawabe T."/>
            <person name="Meirelles P."/>
            <person name="Nakanishi M."/>
            <person name="Sayaka M."/>
            <person name="Hattori M."/>
            <person name="Ohkuma M."/>
        </authorList>
    </citation>
    <scope>NUCLEOTIDE SEQUENCE [LARGE SCALE GENOMIC DNA]</scope>
    <source>
        <strain evidence="2">JCM 19239</strain>
    </source>
</reference>
<evidence type="ECO:0000313" key="2">
    <source>
        <dbReference type="Proteomes" id="UP000029223"/>
    </source>
</evidence>
<comment type="caution">
    <text evidence="1">The sequence shown here is derived from an EMBL/GenBank/DDBJ whole genome shotgun (WGS) entry which is preliminary data.</text>
</comment>
<dbReference type="Proteomes" id="UP000029223">
    <property type="component" value="Unassembled WGS sequence"/>
</dbReference>
<name>A0ABQ0JG87_9VIBR</name>
<organism evidence="1 2">
    <name type="scientific">Vibrio variabilis</name>
    <dbReference type="NCBI Taxonomy" id="990271"/>
    <lineage>
        <taxon>Bacteria</taxon>
        <taxon>Pseudomonadati</taxon>
        <taxon>Pseudomonadota</taxon>
        <taxon>Gammaproteobacteria</taxon>
        <taxon>Vibrionales</taxon>
        <taxon>Vibrionaceae</taxon>
        <taxon>Vibrio</taxon>
    </lineage>
</organism>